<evidence type="ECO:0000313" key="1">
    <source>
        <dbReference type="EMBL" id="MBB4962552.1"/>
    </source>
</evidence>
<dbReference type="Gene3D" id="1.20.1260.10">
    <property type="match status" value="1"/>
</dbReference>
<dbReference type="Proteomes" id="UP000578819">
    <property type="component" value="Unassembled WGS sequence"/>
</dbReference>
<name>A0A7W7WTC4_9ACTN</name>
<keyword evidence="2" id="KW-1185">Reference proteome</keyword>
<dbReference type="SUPFAM" id="SSF47240">
    <property type="entry name" value="Ferritin-like"/>
    <property type="match status" value="1"/>
</dbReference>
<dbReference type="EMBL" id="JACHJW010000001">
    <property type="protein sequence ID" value="MBB4962552.1"/>
    <property type="molecule type" value="Genomic_DNA"/>
</dbReference>
<protein>
    <submittedName>
        <fullName evidence="1">Ferritin-like metal-binding protein YciE</fullName>
    </submittedName>
</protein>
<dbReference type="AlphaFoldDB" id="A0A7W7WTC4"/>
<dbReference type="InterPro" id="IPR010287">
    <property type="entry name" value="DUF892_YciF-like"/>
</dbReference>
<dbReference type="InterPro" id="IPR012347">
    <property type="entry name" value="Ferritin-like"/>
</dbReference>
<dbReference type="InterPro" id="IPR009078">
    <property type="entry name" value="Ferritin-like_SF"/>
</dbReference>
<accession>A0A7W7WTC4</accession>
<comment type="caution">
    <text evidence="1">The sequence shown here is derived from an EMBL/GenBank/DDBJ whole genome shotgun (WGS) entry which is preliminary data.</text>
</comment>
<gene>
    <name evidence="1" type="ORF">FHR38_006285</name>
</gene>
<evidence type="ECO:0000313" key="2">
    <source>
        <dbReference type="Proteomes" id="UP000578819"/>
    </source>
</evidence>
<organism evidence="1 2">
    <name type="scientific">Micromonospora polyrhachis</name>
    <dbReference type="NCBI Taxonomy" id="1282883"/>
    <lineage>
        <taxon>Bacteria</taxon>
        <taxon>Bacillati</taxon>
        <taxon>Actinomycetota</taxon>
        <taxon>Actinomycetes</taxon>
        <taxon>Micromonosporales</taxon>
        <taxon>Micromonosporaceae</taxon>
        <taxon>Micromonospora</taxon>
    </lineage>
</organism>
<dbReference type="Pfam" id="PF05974">
    <property type="entry name" value="DUF892"/>
    <property type="match status" value="1"/>
</dbReference>
<sequence length="226" mass="24913">MLFAWSDGAAAQPPDCGGFLVALVPAEPGSAMQIDADRLDSIPASWVADDFDRHREAGGGRRMGLDTAEGLFYYEMGVLRDAEKAGGQMLAWIAGYVQHSELKRTLCEEEKASGRQSENILMCMRALGAAPLETPSTTIEGIRKRLEQFIALQPARDVLDLFALGTAIRFMYFAITSYQSLVDWTSVMGETECVKYLQTNLAQKEQGVEALERISHQLSREMLTPA</sequence>
<dbReference type="RefSeq" id="WP_184538835.1">
    <property type="nucleotide sequence ID" value="NZ_JACHJW010000001.1"/>
</dbReference>
<reference evidence="1 2" key="1">
    <citation type="submission" date="2020-08" db="EMBL/GenBank/DDBJ databases">
        <title>Sequencing the genomes of 1000 actinobacteria strains.</title>
        <authorList>
            <person name="Klenk H.-P."/>
        </authorList>
    </citation>
    <scope>NUCLEOTIDE SEQUENCE [LARGE SCALE GENOMIC DNA]</scope>
    <source>
        <strain evidence="1 2">DSM 45886</strain>
    </source>
</reference>
<proteinExistence type="predicted"/>